<evidence type="ECO:0000313" key="1">
    <source>
        <dbReference type="EMBL" id="KAG5172309.1"/>
    </source>
</evidence>
<name>A0A8H8CPP1_PSICU</name>
<comment type="caution">
    <text evidence="1">The sequence shown here is derived from an EMBL/GenBank/DDBJ whole genome shotgun (WGS) entry which is preliminary data.</text>
</comment>
<gene>
    <name evidence="1" type="ORF">JR316_001806</name>
</gene>
<proteinExistence type="predicted"/>
<protein>
    <submittedName>
        <fullName evidence="1">Uncharacterized protein</fullName>
    </submittedName>
</protein>
<dbReference type="EMBL" id="JAFIQS010000002">
    <property type="protein sequence ID" value="KAG5172309.1"/>
    <property type="molecule type" value="Genomic_DNA"/>
</dbReference>
<organism evidence="1">
    <name type="scientific">Psilocybe cubensis</name>
    <name type="common">Psychedelic mushroom</name>
    <name type="synonym">Stropharia cubensis</name>
    <dbReference type="NCBI Taxonomy" id="181762"/>
    <lineage>
        <taxon>Eukaryota</taxon>
        <taxon>Fungi</taxon>
        <taxon>Dikarya</taxon>
        <taxon>Basidiomycota</taxon>
        <taxon>Agaricomycotina</taxon>
        <taxon>Agaricomycetes</taxon>
        <taxon>Agaricomycetidae</taxon>
        <taxon>Agaricales</taxon>
        <taxon>Agaricineae</taxon>
        <taxon>Strophariaceae</taxon>
        <taxon>Psilocybe</taxon>
    </lineage>
</organism>
<dbReference type="AlphaFoldDB" id="A0A8H8CPP1"/>
<sequence>MAHEHCNHLGGVATFKLFGMYLRVPQPDYPLRLLLNPGPYNREVRKVIMHGKYLSEPELSSLHDTGKLAKSVTG</sequence>
<accession>A0A8H8CPP1</accession>
<reference evidence="1" key="1">
    <citation type="submission" date="2021-02" db="EMBL/GenBank/DDBJ databases">
        <title>Psilocybe cubensis genome.</title>
        <authorList>
            <person name="Mckernan K.J."/>
            <person name="Crawford S."/>
            <person name="Trippe A."/>
            <person name="Kane L.T."/>
            <person name="Mclaughlin S."/>
        </authorList>
    </citation>
    <scope>NUCLEOTIDE SEQUENCE [LARGE SCALE GENOMIC DNA]</scope>
    <source>
        <strain evidence="1">MGC-MH-2018</strain>
    </source>
</reference>